<sequence length="941" mass="100571">MDETGLSRHWLDDPPTVGAVLVAHNGAAWLPKVLASFADMFHAPAAWRVVDVSSTDGSADLLRDSFGPDRITYAPSGTGFGEAVRLGVESLPRTDWIWLLHDDAAVLPGTLAGLLDVATSADDIGAVGPKIREWPSLRRLLEVGLTVTNTGARETGLETGEPDAGQHDRPRDVLAVNSAGMLVRRDVWDELDGFDPNIPLHFDDIDFGWRLARAGYRTRTAPGGVLFHAEASRRGTRRRTAGDVPPWEARRAALHTMLANSQGARFYWQYLRLFVGSLLRVLGFLVSKDPESASDELLALRAVYAHPMDLRAARRSRAMTSRRRNRDFSGLFAPFWLPYRHGYDAIRDAVVALVKPEAVETVGRRSTLGDQSPDDADDLDDGPTLLQRRPWLVAALVLFALSFVAGRGQFGGVDGGSLVGGALPPTPDTAGDWWQLVVERSHDIGLGSTSIGPVFSLLLAAVATPVWFRPSAVVTFLMLFAVPLAGLTAHRLGRRITPRRGLRIVWAVSYALAVVATGAVAQGRIGTVVALIVLPIVVNTAGQLVDAPGWQLGLRLGIWVSVAAAFAPVVLPICLAGLVLLVVLEGRWVLRDGIIAAVVPLVLLGPWLVQRALHPLRMWWEAGYPLPGERPGLDTAVDLALGRAGGPGAAPAWLSAGLVVLAVLALVPTRTRAYVQVSWVVALVGLAFAVLGTTLTYSTPAGASDITPWVGVPVVIWTAGLLTAVLVAAPEVGGLPRPMLAGLAVLALLLPVGTGAWWLVRGVNDPLEHSRPDVVPAFMVQRPGDTLVVTGSVERGVDLRVVRGDGPFLGQEALVPDDERTDRARAAVSRLLARASVSDVRALSAIGVDAIYAPRADPEVARRIDSAPLLEPAGSDRPGSRVWFLSGKPNTAHADGPAWHWVLGVGQAFLWVAAIVLTAPVRRRHVPVALGDEDELDEVTS</sequence>
<keyword evidence="1" id="KW-0472">Membrane</keyword>
<reference evidence="2 3" key="1">
    <citation type="submission" date="2019-06" db="EMBL/GenBank/DDBJ databases">
        <title>Aeromicrobium sp. nov., isolated from a maize field.</title>
        <authorList>
            <person name="Lin S.-Y."/>
            <person name="Tsai C.-F."/>
            <person name="Young C.-C."/>
        </authorList>
    </citation>
    <scope>NUCLEOTIDE SEQUENCE [LARGE SCALE GENOMIC DNA]</scope>
    <source>
        <strain evidence="2 3">CC-CFT486</strain>
    </source>
</reference>
<evidence type="ECO:0000256" key="1">
    <source>
        <dbReference type="SAM" id="Phobius"/>
    </source>
</evidence>
<dbReference type="AlphaFoldDB" id="A0A5C8NG85"/>
<dbReference type="SUPFAM" id="SSF53448">
    <property type="entry name" value="Nucleotide-diphospho-sugar transferases"/>
    <property type="match status" value="1"/>
</dbReference>
<accession>A0A5C8NG85</accession>
<evidence type="ECO:0000313" key="2">
    <source>
        <dbReference type="EMBL" id="TXL57334.1"/>
    </source>
</evidence>
<protein>
    <submittedName>
        <fullName evidence="2">Glycosyltransferase family 2 protein</fullName>
    </submittedName>
</protein>
<feature type="transmembrane region" description="Helical" evidence="1">
    <location>
        <begin position="558"/>
        <end position="582"/>
    </location>
</feature>
<keyword evidence="1" id="KW-0812">Transmembrane</keyword>
<dbReference type="RefSeq" id="WP_147687602.1">
    <property type="nucleotide sequence ID" value="NZ_VDUX01000008.1"/>
</dbReference>
<proteinExistence type="predicted"/>
<dbReference type="Gene3D" id="3.90.550.10">
    <property type="entry name" value="Spore Coat Polysaccharide Biosynthesis Protein SpsA, Chain A"/>
    <property type="match status" value="1"/>
</dbReference>
<feature type="transmembrane region" description="Helical" evidence="1">
    <location>
        <begin position="648"/>
        <end position="667"/>
    </location>
</feature>
<feature type="transmembrane region" description="Helical" evidence="1">
    <location>
        <begin position="898"/>
        <end position="917"/>
    </location>
</feature>
<feature type="transmembrane region" description="Helical" evidence="1">
    <location>
        <begin position="589"/>
        <end position="609"/>
    </location>
</feature>
<comment type="caution">
    <text evidence="2">The sequence shown here is derived from an EMBL/GenBank/DDBJ whole genome shotgun (WGS) entry which is preliminary data.</text>
</comment>
<dbReference type="PANTHER" id="PTHR43685:SF3">
    <property type="entry name" value="SLR2126 PROTEIN"/>
    <property type="match status" value="1"/>
</dbReference>
<dbReference type="InterPro" id="IPR029044">
    <property type="entry name" value="Nucleotide-diphossugar_trans"/>
</dbReference>
<feature type="transmembrane region" description="Helical" evidence="1">
    <location>
        <begin position="740"/>
        <end position="760"/>
    </location>
</feature>
<gene>
    <name evidence="2" type="ORF">FHP06_14960</name>
</gene>
<dbReference type="InterPro" id="IPR050834">
    <property type="entry name" value="Glycosyltransf_2"/>
</dbReference>
<dbReference type="Pfam" id="PF13641">
    <property type="entry name" value="Glyco_tranf_2_3"/>
    <property type="match status" value="1"/>
</dbReference>
<dbReference type="PANTHER" id="PTHR43685">
    <property type="entry name" value="GLYCOSYLTRANSFERASE"/>
    <property type="match status" value="1"/>
</dbReference>
<feature type="transmembrane region" description="Helical" evidence="1">
    <location>
        <begin position="679"/>
        <end position="697"/>
    </location>
</feature>
<feature type="transmembrane region" description="Helical" evidence="1">
    <location>
        <begin position="505"/>
        <end position="538"/>
    </location>
</feature>
<keyword evidence="2" id="KW-0808">Transferase</keyword>
<evidence type="ECO:0000313" key="3">
    <source>
        <dbReference type="Proteomes" id="UP000321571"/>
    </source>
</evidence>
<dbReference type="GO" id="GO:0016740">
    <property type="term" value="F:transferase activity"/>
    <property type="evidence" value="ECO:0007669"/>
    <property type="project" value="UniProtKB-KW"/>
</dbReference>
<keyword evidence="3" id="KW-1185">Reference proteome</keyword>
<dbReference type="EMBL" id="VDUX01000008">
    <property type="protein sequence ID" value="TXL57334.1"/>
    <property type="molecule type" value="Genomic_DNA"/>
</dbReference>
<keyword evidence="1" id="KW-1133">Transmembrane helix</keyword>
<organism evidence="2 3">
    <name type="scientific">Aeromicrobium terrae</name>
    <dbReference type="NCBI Taxonomy" id="2498846"/>
    <lineage>
        <taxon>Bacteria</taxon>
        <taxon>Bacillati</taxon>
        <taxon>Actinomycetota</taxon>
        <taxon>Actinomycetes</taxon>
        <taxon>Propionibacteriales</taxon>
        <taxon>Nocardioidaceae</taxon>
        <taxon>Aeromicrobium</taxon>
    </lineage>
</organism>
<name>A0A5C8NG85_9ACTN</name>
<dbReference type="Proteomes" id="UP000321571">
    <property type="component" value="Unassembled WGS sequence"/>
</dbReference>
<feature type="transmembrane region" description="Helical" evidence="1">
    <location>
        <begin position="474"/>
        <end position="493"/>
    </location>
</feature>
<dbReference type="OrthoDB" id="3734530at2"/>
<feature type="transmembrane region" description="Helical" evidence="1">
    <location>
        <begin position="709"/>
        <end position="728"/>
    </location>
</feature>